<dbReference type="EMBL" id="JAOYFB010000036">
    <property type="protein sequence ID" value="KAK4020971.1"/>
    <property type="molecule type" value="Genomic_DNA"/>
</dbReference>
<feature type="domain" description="Ig-like" evidence="2">
    <location>
        <begin position="165"/>
        <end position="261"/>
    </location>
</feature>
<reference evidence="3 4" key="1">
    <citation type="journal article" date="2023" name="Nucleic Acids Res.">
        <title>The hologenome of Daphnia magna reveals possible DNA methylation and microbiome-mediated evolution of the host genome.</title>
        <authorList>
            <person name="Chaturvedi A."/>
            <person name="Li X."/>
            <person name="Dhandapani V."/>
            <person name="Marshall H."/>
            <person name="Kissane S."/>
            <person name="Cuenca-Cambronero M."/>
            <person name="Asole G."/>
            <person name="Calvet F."/>
            <person name="Ruiz-Romero M."/>
            <person name="Marangio P."/>
            <person name="Guigo R."/>
            <person name="Rago D."/>
            <person name="Mirbahai L."/>
            <person name="Eastwood N."/>
            <person name="Colbourne J.K."/>
            <person name="Zhou J."/>
            <person name="Mallon E."/>
            <person name="Orsini L."/>
        </authorList>
    </citation>
    <scope>NUCLEOTIDE SEQUENCE [LARGE SCALE GENOMIC DNA]</scope>
    <source>
        <strain evidence="3">LRV0_1</strain>
    </source>
</reference>
<organism evidence="3 4">
    <name type="scientific">Daphnia magna</name>
    <dbReference type="NCBI Taxonomy" id="35525"/>
    <lineage>
        <taxon>Eukaryota</taxon>
        <taxon>Metazoa</taxon>
        <taxon>Ecdysozoa</taxon>
        <taxon>Arthropoda</taxon>
        <taxon>Crustacea</taxon>
        <taxon>Branchiopoda</taxon>
        <taxon>Diplostraca</taxon>
        <taxon>Cladocera</taxon>
        <taxon>Anomopoda</taxon>
        <taxon>Daphniidae</taxon>
        <taxon>Daphnia</taxon>
    </lineage>
</organism>
<keyword evidence="4" id="KW-1185">Reference proteome</keyword>
<feature type="region of interest" description="Disordered" evidence="1">
    <location>
        <begin position="338"/>
        <end position="365"/>
    </location>
</feature>
<gene>
    <name evidence="3" type="ORF">OUZ56_002907</name>
</gene>
<accession>A0ABR0A785</accession>
<dbReference type="Proteomes" id="UP001234178">
    <property type="component" value="Unassembled WGS sequence"/>
</dbReference>
<sequence length="365" mass="40355">MGPEPPVSLSTCSPATNSDSVRLFSVAYQTRSGKVVSFSSLFPFVLERRFSFLSGPTHSSLSFQTFLRPTRPSIERPPCLLNSSGAVGIMRRGLFLGGQLVIYSLLIVANESKRIEIQETNQDDRLRLRKHSCVSSRAGHLGALPGLFVDQDGIDGCNHDHGPAPSFSAPENGSTVKGHHGAPAQLHCTVQELHHRAVSWMKKTEDNLQLLTVGESSHTADPRISPDFTYPHLWQLKFNPAMINDSGTYLCHISTDPPLIRHIRLEISGKLLTTQMIESIFTTTILTATMRNIGPGNVRAMEILNQAASNLPRTCQKRLLTTGMRRKSREIIDVHGGHETKCGSARGQTRRWTDFRQTASKQLAQ</sequence>
<evidence type="ECO:0000256" key="1">
    <source>
        <dbReference type="SAM" id="MobiDB-lite"/>
    </source>
</evidence>
<proteinExistence type="predicted"/>
<dbReference type="PANTHER" id="PTHR23279">
    <property type="entry name" value="DEFECTIVE PROBOSCIS EXTENSION RESPONSE DPR -RELATED"/>
    <property type="match status" value="1"/>
</dbReference>
<comment type="caution">
    <text evidence="3">The sequence shown here is derived from an EMBL/GenBank/DDBJ whole genome shotgun (WGS) entry which is preliminary data.</text>
</comment>
<evidence type="ECO:0000259" key="2">
    <source>
        <dbReference type="PROSITE" id="PS50835"/>
    </source>
</evidence>
<dbReference type="PROSITE" id="PS50835">
    <property type="entry name" value="IG_LIKE"/>
    <property type="match status" value="1"/>
</dbReference>
<evidence type="ECO:0000313" key="4">
    <source>
        <dbReference type="Proteomes" id="UP001234178"/>
    </source>
</evidence>
<dbReference type="Pfam" id="PF07686">
    <property type="entry name" value="V-set"/>
    <property type="match status" value="1"/>
</dbReference>
<dbReference type="InterPro" id="IPR007110">
    <property type="entry name" value="Ig-like_dom"/>
</dbReference>
<dbReference type="SUPFAM" id="SSF48726">
    <property type="entry name" value="Immunoglobulin"/>
    <property type="match status" value="1"/>
</dbReference>
<name>A0ABR0A785_9CRUS</name>
<dbReference type="InterPro" id="IPR013783">
    <property type="entry name" value="Ig-like_fold"/>
</dbReference>
<dbReference type="InterPro" id="IPR013106">
    <property type="entry name" value="Ig_V-set"/>
</dbReference>
<dbReference type="PANTHER" id="PTHR23279:SF41">
    <property type="entry name" value="DEFECTIVE PROBOSCIS EXTENSION RESPONSE 4-RELATED"/>
    <property type="match status" value="1"/>
</dbReference>
<evidence type="ECO:0000313" key="3">
    <source>
        <dbReference type="EMBL" id="KAK4020971.1"/>
    </source>
</evidence>
<feature type="compositionally biased region" description="Polar residues" evidence="1">
    <location>
        <begin position="355"/>
        <end position="365"/>
    </location>
</feature>
<dbReference type="Gene3D" id="2.60.40.10">
    <property type="entry name" value="Immunoglobulins"/>
    <property type="match status" value="1"/>
</dbReference>
<protein>
    <recommendedName>
        <fullName evidence="2">Ig-like domain-containing protein</fullName>
    </recommendedName>
</protein>
<dbReference type="InterPro" id="IPR036179">
    <property type="entry name" value="Ig-like_dom_sf"/>
</dbReference>
<dbReference type="InterPro" id="IPR037448">
    <property type="entry name" value="Zig-8"/>
</dbReference>